<proteinExistence type="predicted"/>
<accession>A0A644SPR4</accession>
<protein>
    <recommendedName>
        <fullName evidence="2">Outer membrane lipoprotein-sorting protein</fullName>
    </recommendedName>
</protein>
<organism evidence="1">
    <name type="scientific">bioreactor metagenome</name>
    <dbReference type="NCBI Taxonomy" id="1076179"/>
    <lineage>
        <taxon>unclassified sequences</taxon>
        <taxon>metagenomes</taxon>
        <taxon>ecological metagenomes</taxon>
    </lineage>
</organism>
<dbReference type="Gene3D" id="2.50.20.10">
    <property type="entry name" value="Lipoprotein localisation LolA/LolB/LppX"/>
    <property type="match status" value="1"/>
</dbReference>
<dbReference type="EMBL" id="VSSQ01000002">
    <property type="protein sequence ID" value="MPL55602.1"/>
    <property type="molecule type" value="Genomic_DNA"/>
</dbReference>
<comment type="caution">
    <text evidence="1">The sequence shown here is derived from an EMBL/GenBank/DDBJ whole genome shotgun (WGS) entry which is preliminary data.</text>
</comment>
<reference evidence="1" key="1">
    <citation type="submission" date="2019-08" db="EMBL/GenBank/DDBJ databases">
        <authorList>
            <person name="Kucharzyk K."/>
            <person name="Murdoch R.W."/>
            <person name="Higgins S."/>
            <person name="Loffler F."/>
        </authorList>
    </citation>
    <scope>NUCLEOTIDE SEQUENCE</scope>
</reference>
<evidence type="ECO:0008006" key="2">
    <source>
        <dbReference type="Google" id="ProtNLM"/>
    </source>
</evidence>
<name>A0A644SPR4_9ZZZZ</name>
<evidence type="ECO:0000313" key="1">
    <source>
        <dbReference type="EMBL" id="MPL55602.1"/>
    </source>
</evidence>
<sequence>MKFTTMLCALLLSVNALLAQNSNAETNKSIQIIEKSIQAQGGRKLLENIKTLYSKSETVMEGRNVYWITKEMAPNKGSFEIEYQGRVVYKSFYDGKIGYDVINGQKTIADPAQFKDKNYRRHIINSLDYLDPSLYTLEYLGEEKVNQKDCDKIKATLVNGKVSYLYYDKNTHLLAKSEVVENPEKNTFTVVYFEDYQKFGDLIYETKQTFVSENGNQVAKTVDLYYNKNISNSDFQ</sequence>
<dbReference type="AlphaFoldDB" id="A0A644SPR4"/>
<gene>
    <name evidence="1" type="ORF">SDC9_01080</name>
</gene>